<organism evidence="3 4">
    <name type="scientific">Vanilla planifolia</name>
    <name type="common">Vanilla</name>
    <dbReference type="NCBI Taxonomy" id="51239"/>
    <lineage>
        <taxon>Eukaryota</taxon>
        <taxon>Viridiplantae</taxon>
        <taxon>Streptophyta</taxon>
        <taxon>Embryophyta</taxon>
        <taxon>Tracheophyta</taxon>
        <taxon>Spermatophyta</taxon>
        <taxon>Magnoliopsida</taxon>
        <taxon>Liliopsida</taxon>
        <taxon>Asparagales</taxon>
        <taxon>Orchidaceae</taxon>
        <taxon>Vanilloideae</taxon>
        <taxon>Vanilleae</taxon>
        <taxon>Vanilla</taxon>
    </lineage>
</organism>
<dbReference type="PROSITE" id="PS51412">
    <property type="entry name" value="MACPF_2"/>
    <property type="match status" value="1"/>
</dbReference>
<dbReference type="Pfam" id="PF01823">
    <property type="entry name" value="MACPF"/>
    <property type="match status" value="2"/>
</dbReference>
<dbReference type="GO" id="GO:2000031">
    <property type="term" value="P:regulation of salicylic acid mediated signaling pathway"/>
    <property type="evidence" value="ECO:0007669"/>
    <property type="project" value="InterPro"/>
</dbReference>
<dbReference type="InterPro" id="IPR044663">
    <property type="entry name" value="CAD1/NSL1-like"/>
</dbReference>
<proteinExistence type="predicted"/>
<evidence type="ECO:0000259" key="2">
    <source>
        <dbReference type="PROSITE" id="PS51412"/>
    </source>
</evidence>
<comment type="caution">
    <text evidence="3">The sequence shown here is derived from an EMBL/GenBank/DDBJ whole genome shotgun (WGS) entry which is preliminary data.</text>
</comment>
<dbReference type="PANTHER" id="PTHR33199:SF2">
    <property type="entry name" value="OS02G0475300 PROTEIN"/>
    <property type="match status" value="1"/>
</dbReference>
<dbReference type="GO" id="GO:0005886">
    <property type="term" value="C:plasma membrane"/>
    <property type="evidence" value="ECO:0007669"/>
    <property type="project" value="TreeGrafter"/>
</dbReference>
<feature type="domain" description="MACPF" evidence="2">
    <location>
        <begin position="1"/>
        <end position="341"/>
    </location>
</feature>
<feature type="non-terminal residue" evidence="3">
    <location>
        <position position="1"/>
    </location>
</feature>
<dbReference type="OrthoDB" id="1366754at2759"/>
<dbReference type="AlphaFoldDB" id="A0A835UCH0"/>
<dbReference type="InterPro" id="IPR020864">
    <property type="entry name" value="MACPF"/>
</dbReference>
<protein>
    <recommendedName>
        <fullName evidence="2">MACPF domain-containing protein</fullName>
    </recommendedName>
</protein>
<evidence type="ECO:0000313" key="3">
    <source>
        <dbReference type="EMBL" id="KAG0456532.1"/>
    </source>
</evidence>
<sequence length="488" mass="53326">MGGKPSEVVQLRAVRSLGLGFDLASDFRLKFAKGYPNRRLVLLDEENTADLVFPGGLTIKGVSTDISCDKGDRIQFCSDVLEFNQMSELFNQKSLILGNVPSGYFNALFNLSGAWFEDAKETKYLAFNGYFISLYNLHLRASPLVLCDEVKGAVPSSWEPAALSRFIRTYGTHVIVEIGLGGQDVICIRQNNSSNISITELKLRLEDVGELMFSDGLTIICSKRGGDQNLHSHSKWLQTLPNYPDAIFFKFVPITSLLTGIPGSGYLSLAIDLYLRCFEPSQTSGWPEVVPGGFQMQPVGHTHTASFDSPGLVCIRRFLLVLPMAIVGRLRPGIHRTRSVEEILPRLHRHCEAQSQVVRSGFRRCVCGHRRPDFDEGDMVEEMPPPPASLHHVPNCTVQKTEWDRQQTAMAMPASCRASARRGARILLTRASSDSPKAGTRGPLAGGVEEAPEVCGRGGGGAGSKQGAGSLACRCGRAGEGGWEDWLA</sequence>
<evidence type="ECO:0000256" key="1">
    <source>
        <dbReference type="SAM" id="MobiDB-lite"/>
    </source>
</evidence>
<dbReference type="GO" id="GO:0009626">
    <property type="term" value="P:plant-type hypersensitive response"/>
    <property type="evidence" value="ECO:0007669"/>
    <property type="project" value="TreeGrafter"/>
</dbReference>
<feature type="region of interest" description="Disordered" evidence="1">
    <location>
        <begin position="430"/>
        <end position="449"/>
    </location>
</feature>
<evidence type="ECO:0000313" key="4">
    <source>
        <dbReference type="Proteomes" id="UP000639772"/>
    </source>
</evidence>
<gene>
    <name evidence="3" type="ORF">HPP92_024320</name>
</gene>
<dbReference type="Proteomes" id="UP000639772">
    <property type="component" value="Chromosome 13"/>
</dbReference>
<name>A0A835UCH0_VANPL</name>
<dbReference type="PANTHER" id="PTHR33199">
    <property type="entry name" value="MACPF DOMAIN-CONTAINING PROTEIN CAD1"/>
    <property type="match status" value="1"/>
</dbReference>
<accession>A0A835UCH0</accession>
<reference evidence="3 4" key="1">
    <citation type="journal article" date="2020" name="Nat. Food">
        <title>A phased Vanilla planifolia genome enables genetic improvement of flavour and production.</title>
        <authorList>
            <person name="Hasing T."/>
            <person name="Tang H."/>
            <person name="Brym M."/>
            <person name="Khazi F."/>
            <person name="Huang T."/>
            <person name="Chambers A.H."/>
        </authorList>
    </citation>
    <scope>NUCLEOTIDE SEQUENCE [LARGE SCALE GENOMIC DNA]</scope>
    <source>
        <tissue evidence="3">Leaf</tissue>
    </source>
</reference>
<dbReference type="SMART" id="SM00457">
    <property type="entry name" value="MACPF"/>
    <property type="match status" value="1"/>
</dbReference>
<dbReference type="EMBL" id="JADCNM010000013">
    <property type="protein sequence ID" value="KAG0456532.1"/>
    <property type="molecule type" value="Genomic_DNA"/>
</dbReference>